<dbReference type="PANTHER" id="PTHR35446">
    <property type="entry name" value="SI:CH211-175M2.5"/>
    <property type="match status" value="1"/>
</dbReference>
<dbReference type="PANTHER" id="PTHR35446:SF2">
    <property type="entry name" value="CARBOXYMUCONOLACTONE DECARBOXYLASE-LIKE DOMAIN-CONTAINING PROTEIN"/>
    <property type="match status" value="1"/>
</dbReference>
<dbReference type="Pfam" id="PF02627">
    <property type="entry name" value="CMD"/>
    <property type="match status" value="1"/>
</dbReference>
<keyword evidence="3" id="KW-1185">Reference proteome</keyword>
<gene>
    <name evidence="2" type="ORF">SAMN04488087_1395</name>
</gene>
<dbReference type="InterPro" id="IPR010195">
    <property type="entry name" value="Uncharacterised_peroxidase-rel"/>
</dbReference>
<accession>A0A1M6THJ5</accession>
<dbReference type="AlphaFoldDB" id="A0A1M6THJ5"/>
<dbReference type="EMBL" id="FRAU01000004">
    <property type="protein sequence ID" value="SHK56296.1"/>
    <property type="molecule type" value="Genomic_DNA"/>
</dbReference>
<proteinExistence type="predicted"/>
<dbReference type="InterPro" id="IPR029032">
    <property type="entry name" value="AhpD-like"/>
</dbReference>
<dbReference type="GO" id="GO:0051920">
    <property type="term" value="F:peroxiredoxin activity"/>
    <property type="evidence" value="ECO:0007669"/>
    <property type="project" value="InterPro"/>
</dbReference>
<dbReference type="InterPro" id="IPR004675">
    <property type="entry name" value="AhpD_core"/>
</dbReference>
<dbReference type="Proteomes" id="UP000185812">
    <property type="component" value="Unassembled WGS sequence"/>
</dbReference>
<evidence type="ECO:0000313" key="3">
    <source>
        <dbReference type="Proteomes" id="UP000185812"/>
    </source>
</evidence>
<dbReference type="RefSeq" id="WP_072715257.1">
    <property type="nucleotide sequence ID" value="NZ_FRAU01000004.1"/>
</dbReference>
<evidence type="ECO:0000313" key="2">
    <source>
        <dbReference type="EMBL" id="SHK56296.1"/>
    </source>
</evidence>
<dbReference type="STRING" id="633813.SAMN04488087_1395"/>
<feature type="domain" description="Carboxymuconolactone decarboxylase-like" evidence="1">
    <location>
        <begin position="43"/>
        <end position="103"/>
    </location>
</feature>
<protein>
    <submittedName>
        <fullName evidence="2">Uncharacterized peroxidase-related enzyme</fullName>
    </submittedName>
</protein>
<reference evidence="3" key="1">
    <citation type="submission" date="2016-11" db="EMBL/GenBank/DDBJ databases">
        <authorList>
            <person name="Varghese N."/>
            <person name="Submissions S."/>
        </authorList>
    </citation>
    <scope>NUCLEOTIDE SEQUENCE [LARGE SCALE GENOMIC DNA]</scope>
    <source>
        <strain evidence="3">DSM 22212</strain>
    </source>
</reference>
<evidence type="ECO:0000259" key="1">
    <source>
        <dbReference type="Pfam" id="PF02627"/>
    </source>
</evidence>
<organism evidence="2 3">
    <name type="scientific">Rhodothermus profundi</name>
    <dbReference type="NCBI Taxonomy" id="633813"/>
    <lineage>
        <taxon>Bacteria</taxon>
        <taxon>Pseudomonadati</taxon>
        <taxon>Rhodothermota</taxon>
        <taxon>Rhodothermia</taxon>
        <taxon>Rhodothermales</taxon>
        <taxon>Rhodothermaceae</taxon>
        <taxon>Rhodothermus</taxon>
    </lineage>
</organism>
<dbReference type="OrthoDB" id="9808310at2"/>
<dbReference type="InterPro" id="IPR003779">
    <property type="entry name" value="CMD-like"/>
</dbReference>
<name>A0A1M6THJ5_9BACT</name>
<sequence length="185" mass="21082">MAWIEIIPEETATGELKAHYEEIRQRRGKISNILAVHSLHPGALRAHLELYLQVMFARSGLSRAERELIAVVVSAANQCTYCVQHHAEALKAYWKDAARVAQAVEDYRKLELPERTRALLDHAVKLTRAPDRVEEADLQRLRALGWTDRDLLDLTLIVAYFNFVNRIALGLGVQPAPEEVQGYRY</sequence>
<keyword evidence="2" id="KW-0560">Oxidoreductase</keyword>
<keyword evidence="2" id="KW-0575">Peroxidase</keyword>
<dbReference type="Gene3D" id="1.20.1290.10">
    <property type="entry name" value="AhpD-like"/>
    <property type="match status" value="1"/>
</dbReference>
<dbReference type="NCBIfam" id="TIGR01926">
    <property type="entry name" value="peroxid_rel"/>
    <property type="match status" value="1"/>
</dbReference>
<dbReference type="SUPFAM" id="SSF69118">
    <property type="entry name" value="AhpD-like"/>
    <property type="match status" value="1"/>
</dbReference>
<dbReference type="NCBIfam" id="TIGR00778">
    <property type="entry name" value="ahpD_dom"/>
    <property type="match status" value="1"/>
</dbReference>